<proteinExistence type="predicted"/>
<dbReference type="Pfam" id="PF00209">
    <property type="entry name" value="SNF"/>
    <property type="match status" value="1"/>
</dbReference>
<comment type="subcellular location">
    <subcellularLocation>
        <location evidence="1">Membrane</location>
        <topology evidence="1">Multi-pass membrane protein</topology>
    </subcellularLocation>
</comment>
<evidence type="ECO:0000256" key="5">
    <source>
        <dbReference type="ARBA" id="ARBA00023136"/>
    </source>
</evidence>
<evidence type="ECO:0000256" key="1">
    <source>
        <dbReference type="ARBA" id="ARBA00004141"/>
    </source>
</evidence>
<dbReference type="InterPro" id="IPR037272">
    <property type="entry name" value="SNS_sf"/>
</dbReference>
<protein>
    <recommendedName>
        <fullName evidence="8">Sodium-dependent transporter</fullName>
    </recommendedName>
</protein>
<dbReference type="EMBL" id="VSSQ01061701">
    <property type="protein sequence ID" value="MPN14995.1"/>
    <property type="molecule type" value="Genomic_DNA"/>
</dbReference>
<keyword evidence="4 6" id="KW-1133">Transmembrane helix</keyword>
<keyword evidence="5 6" id="KW-0472">Membrane</keyword>
<dbReference type="PANTHER" id="PTHR42948:SF1">
    <property type="entry name" value="TRANSPORTER"/>
    <property type="match status" value="1"/>
</dbReference>
<feature type="transmembrane region" description="Helical" evidence="6">
    <location>
        <begin position="168"/>
        <end position="187"/>
    </location>
</feature>
<evidence type="ECO:0000256" key="2">
    <source>
        <dbReference type="ARBA" id="ARBA00022448"/>
    </source>
</evidence>
<dbReference type="AlphaFoldDB" id="A0A645FKS3"/>
<dbReference type="PROSITE" id="PS50267">
    <property type="entry name" value="NA_NEUROTRAN_SYMP_3"/>
    <property type="match status" value="1"/>
</dbReference>
<evidence type="ECO:0000256" key="6">
    <source>
        <dbReference type="SAM" id="Phobius"/>
    </source>
</evidence>
<name>A0A645FKS3_9ZZZZ</name>
<evidence type="ECO:0000256" key="3">
    <source>
        <dbReference type="ARBA" id="ARBA00022692"/>
    </source>
</evidence>
<accession>A0A645FKS3</accession>
<dbReference type="SUPFAM" id="SSF161070">
    <property type="entry name" value="SNF-like"/>
    <property type="match status" value="1"/>
</dbReference>
<dbReference type="GO" id="GO:0016020">
    <property type="term" value="C:membrane"/>
    <property type="evidence" value="ECO:0007669"/>
    <property type="project" value="UniProtKB-SubCell"/>
</dbReference>
<evidence type="ECO:0000313" key="7">
    <source>
        <dbReference type="EMBL" id="MPN14995.1"/>
    </source>
</evidence>
<keyword evidence="2" id="KW-0813">Transport</keyword>
<organism evidence="7">
    <name type="scientific">bioreactor metagenome</name>
    <dbReference type="NCBI Taxonomy" id="1076179"/>
    <lineage>
        <taxon>unclassified sequences</taxon>
        <taxon>metagenomes</taxon>
        <taxon>ecological metagenomes</taxon>
    </lineage>
</organism>
<dbReference type="InterPro" id="IPR000175">
    <property type="entry name" value="Na/ntran_symport"/>
</dbReference>
<feature type="transmembrane region" description="Helical" evidence="6">
    <location>
        <begin position="83"/>
        <end position="105"/>
    </location>
</feature>
<dbReference type="PANTHER" id="PTHR42948">
    <property type="entry name" value="TRANSPORTER"/>
    <property type="match status" value="1"/>
</dbReference>
<feature type="transmembrane region" description="Helical" evidence="6">
    <location>
        <begin position="125"/>
        <end position="147"/>
    </location>
</feature>
<gene>
    <name evidence="7" type="ORF">SDC9_162324</name>
</gene>
<keyword evidence="3 6" id="KW-0812">Transmembrane</keyword>
<sequence>MAALLAGIAIMPAVFAFNQEPGAGPGLMFGTLPNIFASMPLGNLFGLMFFVLVFFAAVTSAISLLEVPVSWAMDSLKWSRTKAVWIFAGLCFVIGIGASLSNGPWEQKFYFFSKDGQNFFDVLDYLTSNILLPLGGVFMSLFITFVWGYDNAFKEIKIGSKNNFAIGGFWKMSMMVGVPLMMALVFLQQTGVLAKLIGQ</sequence>
<dbReference type="NCBIfam" id="NF037979">
    <property type="entry name" value="Na_transp"/>
    <property type="match status" value="1"/>
</dbReference>
<reference evidence="7" key="1">
    <citation type="submission" date="2019-08" db="EMBL/GenBank/DDBJ databases">
        <authorList>
            <person name="Kucharzyk K."/>
            <person name="Murdoch R.W."/>
            <person name="Higgins S."/>
            <person name="Loffler F."/>
        </authorList>
    </citation>
    <scope>NUCLEOTIDE SEQUENCE</scope>
</reference>
<feature type="transmembrane region" description="Helical" evidence="6">
    <location>
        <begin position="40"/>
        <end position="62"/>
    </location>
</feature>
<evidence type="ECO:0008006" key="8">
    <source>
        <dbReference type="Google" id="ProtNLM"/>
    </source>
</evidence>
<comment type="caution">
    <text evidence="7">The sequence shown here is derived from an EMBL/GenBank/DDBJ whole genome shotgun (WGS) entry which is preliminary data.</text>
</comment>
<evidence type="ECO:0000256" key="4">
    <source>
        <dbReference type="ARBA" id="ARBA00022989"/>
    </source>
</evidence>